<dbReference type="InterPro" id="IPR036891">
    <property type="entry name" value="Signal_recog_part_SRP54_M_sf"/>
</dbReference>
<protein>
    <recommendedName>
        <fullName evidence="10">Signal recognition particle protein</fullName>
        <ecNumber evidence="10">3.6.5.4</ecNumber>
    </recommendedName>
    <alternativeName>
        <fullName evidence="10">Fifty-four homolog</fullName>
    </alternativeName>
</protein>
<dbReference type="InterPro" id="IPR000897">
    <property type="entry name" value="SRP54_GTPase_dom"/>
</dbReference>
<dbReference type="EMBL" id="CP136862">
    <property type="protein sequence ID" value="WOJ88911.1"/>
    <property type="molecule type" value="Genomic_DNA"/>
</dbReference>
<evidence type="ECO:0000256" key="1">
    <source>
        <dbReference type="ARBA" id="ARBA00004515"/>
    </source>
</evidence>
<comment type="subunit">
    <text evidence="10">Part of the signal recognition particle protein translocation system, which is composed of SRP and FtsY. SRP is a ribonucleoprotein composed of Ffh and a 4.5S RNA molecule.</text>
</comment>
<feature type="compositionally biased region" description="Gly residues" evidence="11">
    <location>
        <begin position="513"/>
        <end position="527"/>
    </location>
</feature>
<dbReference type="SMART" id="SM00963">
    <property type="entry name" value="SRP54_N"/>
    <property type="match status" value="1"/>
</dbReference>
<keyword evidence="4 10" id="KW-0378">Hydrolase</keyword>
<dbReference type="InterPro" id="IPR013822">
    <property type="entry name" value="Signal_recog_particl_SRP54_hlx"/>
</dbReference>
<reference evidence="13 14" key="1">
    <citation type="submission" date="2023-10" db="EMBL/GenBank/DDBJ databases">
        <title>Novel methanotroph of the genus Methylocapsa from a subarctic wetland.</title>
        <authorList>
            <person name="Belova S.E."/>
            <person name="Oshkin I.Y."/>
            <person name="Miroshnikov K."/>
            <person name="Dedysh S.N."/>
        </authorList>
    </citation>
    <scope>NUCLEOTIDE SEQUENCE [LARGE SCALE GENOMIC DNA]</scope>
    <source>
        <strain evidence="13 14">RX1</strain>
    </source>
</reference>
<comment type="catalytic activity">
    <reaction evidence="9 10">
        <text>GTP + H2O = GDP + phosphate + H(+)</text>
        <dbReference type="Rhea" id="RHEA:19669"/>
        <dbReference type="ChEBI" id="CHEBI:15377"/>
        <dbReference type="ChEBI" id="CHEBI:15378"/>
        <dbReference type="ChEBI" id="CHEBI:37565"/>
        <dbReference type="ChEBI" id="CHEBI:43474"/>
        <dbReference type="ChEBI" id="CHEBI:58189"/>
        <dbReference type="EC" id="3.6.5.4"/>
    </reaction>
</comment>
<comment type="domain">
    <text evidence="10">Composed of three domains: the N-terminal N domain, which is responsible for interactions with the ribosome, the central G domain, which binds GTP, and the C-terminal M domain, which binds the RNA and the signal sequence of the RNC.</text>
</comment>
<evidence type="ECO:0000256" key="2">
    <source>
        <dbReference type="ARBA" id="ARBA00005450"/>
    </source>
</evidence>
<dbReference type="EC" id="3.6.5.4" evidence="10"/>
<comment type="similarity">
    <text evidence="2 10">Belongs to the GTP-binding SRP family. SRP54 subfamily.</text>
</comment>
<dbReference type="RefSeq" id="WP_407338349.1">
    <property type="nucleotide sequence ID" value="NZ_CP136862.1"/>
</dbReference>
<name>A0ABZ0HQ11_9HYPH</name>
<dbReference type="PROSITE" id="PS00300">
    <property type="entry name" value="SRP54"/>
    <property type="match status" value="1"/>
</dbReference>
<evidence type="ECO:0000313" key="14">
    <source>
        <dbReference type="Proteomes" id="UP001626536"/>
    </source>
</evidence>
<evidence type="ECO:0000313" key="13">
    <source>
        <dbReference type="EMBL" id="WOJ88911.1"/>
    </source>
</evidence>
<keyword evidence="3 10" id="KW-0547">Nucleotide-binding</keyword>
<dbReference type="Pfam" id="PF00448">
    <property type="entry name" value="SRP54"/>
    <property type="match status" value="1"/>
</dbReference>
<dbReference type="Proteomes" id="UP001626536">
    <property type="component" value="Chromosome"/>
</dbReference>
<sequence length="537" mass="56517">MFEGLSEKLSGIFDTLTRRGALSDADVNVALREVRRALLEADVALDVVRSFVDKVRARAVGANVIKSVTPGQMVVKIVNDVLIETLGAEAEPINLDAAPPVAIMMVGLQGAGKTTTTAKIAKRLTEKMKRKVLMASLDVKRPAAQEQLAVLGRQVGVDTLPVIAGQTPVQIAKRAEQAARLQGYDVVMLDTAGRTHIDEALMAEMVEIKAASGPHEILLIADSLTGQDAVNLAKSFDERVGITGIVLTRVDGDGRGGAALSMRAVTGKPIKLLGAGEKMDALEDFHPARIANRILGMGDIVSLVEKAAESIDAEKAQRIAEKMRKGKFDLEDLSDQLAQVEKIGGLGGIMGMLPGVGKMKEQLASANIDDRVIKRQRAIISSMTREERRTPDILKASRKRRIAAGSGVKVEDVNKLLKQHRQMADMMKSMGGANKRGGAMGKMASMFGLPGGNSLAGMPQPTPDQIAALQKQLGQKQVASGHGGAAKAPPKPPSGLPVGTPPGILANPPKLPGLGGEKLPGLGGGLLSGLNPFGKKK</sequence>
<dbReference type="Gene3D" id="1.10.260.30">
    <property type="entry name" value="Signal recognition particle, SRP54 subunit, M-domain"/>
    <property type="match status" value="1"/>
</dbReference>
<dbReference type="InterPro" id="IPR004780">
    <property type="entry name" value="SRP"/>
</dbReference>
<evidence type="ECO:0000256" key="5">
    <source>
        <dbReference type="ARBA" id="ARBA00022884"/>
    </source>
</evidence>
<dbReference type="SUPFAM" id="SSF47446">
    <property type="entry name" value="Signal peptide-binding domain"/>
    <property type="match status" value="1"/>
</dbReference>
<evidence type="ECO:0000256" key="7">
    <source>
        <dbReference type="ARBA" id="ARBA00023135"/>
    </source>
</evidence>
<dbReference type="SMART" id="SM00382">
    <property type="entry name" value="AAA"/>
    <property type="match status" value="1"/>
</dbReference>
<keyword evidence="14" id="KW-1185">Reference proteome</keyword>
<feature type="region of interest" description="Disordered" evidence="11">
    <location>
        <begin position="473"/>
        <end position="537"/>
    </location>
</feature>
<dbReference type="Pfam" id="PF02881">
    <property type="entry name" value="SRP54_N"/>
    <property type="match status" value="1"/>
</dbReference>
<evidence type="ECO:0000256" key="4">
    <source>
        <dbReference type="ARBA" id="ARBA00022801"/>
    </source>
</evidence>
<feature type="binding site" evidence="10">
    <location>
        <begin position="190"/>
        <end position="194"/>
    </location>
    <ligand>
        <name>GTP</name>
        <dbReference type="ChEBI" id="CHEBI:37565"/>
    </ligand>
</feature>
<dbReference type="CDD" id="cd18539">
    <property type="entry name" value="SRP_G"/>
    <property type="match status" value="1"/>
</dbReference>
<dbReference type="InterPro" id="IPR022941">
    <property type="entry name" value="SRP54"/>
</dbReference>
<feature type="domain" description="SRP54-type proteins GTP-binding" evidence="12">
    <location>
        <begin position="269"/>
        <end position="282"/>
    </location>
</feature>
<evidence type="ECO:0000256" key="11">
    <source>
        <dbReference type="SAM" id="MobiDB-lite"/>
    </source>
</evidence>
<dbReference type="InterPro" id="IPR027417">
    <property type="entry name" value="P-loop_NTPase"/>
</dbReference>
<dbReference type="PANTHER" id="PTHR11564:SF5">
    <property type="entry name" value="SIGNAL RECOGNITION PARTICLE SUBUNIT SRP54"/>
    <property type="match status" value="1"/>
</dbReference>
<proteinExistence type="inferred from homology"/>
<evidence type="ECO:0000256" key="6">
    <source>
        <dbReference type="ARBA" id="ARBA00023134"/>
    </source>
</evidence>
<evidence type="ECO:0000259" key="12">
    <source>
        <dbReference type="PROSITE" id="PS00300"/>
    </source>
</evidence>
<keyword evidence="8 10" id="KW-0687">Ribonucleoprotein</keyword>
<dbReference type="Gene3D" id="1.20.120.140">
    <property type="entry name" value="Signal recognition particle SRP54, nucleotide-binding domain"/>
    <property type="match status" value="1"/>
</dbReference>
<dbReference type="Gene3D" id="3.40.50.300">
    <property type="entry name" value="P-loop containing nucleotide triphosphate hydrolases"/>
    <property type="match status" value="1"/>
</dbReference>
<feature type="binding site" evidence="10">
    <location>
        <begin position="107"/>
        <end position="114"/>
    </location>
    <ligand>
        <name>GTP</name>
        <dbReference type="ChEBI" id="CHEBI:37565"/>
    </ligand>
</feature>
<dbReference type="HAMAP" id="MF_00306">
    <property type="entry name" value="SRP54"/>
    <property type="match status" value="1"/>
</dbReference>
<keyword evidence="10" id="KW-0963">Cytoplasm</keyword>
<dbReference type="SUPFAM" id="SSF52540">
    <property type="entry name" value="P-loop containing nucleoside triphosphate hydrolases"/>
    <property type="match status" value="1"/>
</dbReference>
<dbReference type="SMART" id="SM00962">
    <property type="entry name" value="SRP54"/>
    <property type="match status" value="1"/>
</dbReference>
<dbReference type="Pfam" id="PF02978">
    <property type="entry name" value="SRP_SPB"/>
    <property type="match status" value="1"/>
</dbReference>
<keyword evidence="5 10" id="KW-0694">RNA-binding</keyword>
<accession>A0ABZ0HQ11</accession>
<dbReference type="InterPro" id="IPR042101">
    <property type="entry name" value="SRP54_N_sf"/>
</dbReference>
<gene>
    <name evidence="10 13" type="primary">ffh</name>
    <name evidence="13" type="ORF">RZS28_13995</name>
</gene>
<feature type="binding site" evidence="10">
    <location>
        <begin position="248"/>
        <end position="251"/>
    </location>
    <ligand>
        <name>GTP</name>
        <dbReference type="ChEBI" id="CHEBI:37565"/>
    </ligand>
</feature>
<organism evidence="13 14">
    <name type="scientific">Methylocapsa polymorpha</name>
    <dbReference type="NCBI Taxonomy" id="3080828"/>
    <lineage>
        <taxon>Bacteria</taxon>
        <taxon>Pseudomonadati</taxon>
        <taxon>Pseudomonadota</taxon>
        <taxon>Alphaproteobacteria</taxon>
        <taxon>Hyphomicrobiales</taxon>
        <taxon>Beijerinckiaceae</taxon>
        <taxon>Methylocapsa</taxon>
    </lineage>
</organism>
<evidence type="ECO:0000256" key="10">
    <source>
        <dbReference type="HAMAP-Rule" id="MF_00306"/>
    </source>
</evidence>
<comment type="subcellular location">
    <subcellularLocation>
        <location evidence="1">Cell inner membrane</location>
        <topology evidence="1">Peripheral membrane protein</topology>
        <orientation evidence="1">Cytoplasmic side</orientation>
    </subcellularLocation>
    <subcellularLocation>
        <location evidence="10">Cytoplasm</location>
    </subcellularLocation>
    <text evidence="10">The SRP-RNC complex is targeted to the cytoplasmic membrane.</text>
</comment>
<keyword evidence="6 10" id="KW-0342">GTP-binding</keyword>
<dbReference type="NCBIfam" id="TIGR00959">
    <property type="entry name" value="ffh"/>
    <property type="match status" value="1"/>
</dbReference>
<dbReference type="PANTHER" id="PTHR11564">
    <property type="entry name" value="SIGNAL RECOGNITION PARTICLE 54K PROTEIN SRP54"/>
    <property type="match status" value="1"/>
</dbReference>
<dbReference type="InterPro" id="IPR004125">
    <property type="entry name" value="Signal_recog_particle_SRP54_M"/>
</dbReference>
<evidence type="ECO:0000256" key="3">
    <source>
        <dbReference type="ARBA" id="ARBA00022741"/>
    </source>
</evidence>
<evidence type="ECO:0000256" key="9">
    <source>
        <dbReference type="ARBA" id="ARBA00048027"/>
    </source>
</evidence>
<feature type="compositionally biased region" description="Low complexity" evidence="11">
    <location>
        <begin position="528"/>
        <end position="537"/>
    </location>
</feature>
<comment type="function">
    <text evidence="10">Involved in targeting and insertion of nascent membrane proteins into the cytoplasmic membrane. Binds to the hydrophobic signal sequence of the ribosome-nascent chain (RNC) as it emerges from the ribosomes. The SRP-RNC complex is then targeted to the cytoplasmic membrane where it interacts with the SRP receptor FtsY. Interaction with FtsY leads to the transfer of the RNC complex to the Sec translocase for insertion into the membrane, the hydrolysis of GTP by both Ffh and FtsY, and the dissociation of the SRP-FtsY complex into the individual components.</text>
</comment>
<dbReference type="InterPro" id="IPR003593">
    <property type="entry name" value="AAA+_ATPase"/>
</dbReference>
<keyword evidence="7 10" id="KW-0733">Signal recognition particle</keyword>
<evidence type="ECO:0000256" key="8">
    <source>
        <dbReference type="ARBA" id="ARBA00023274"/>
    </source>
</evidence>